<keyword evidence="7" id="KW-0406">Ion transport</keyword>
<keyword evidence="5 9" id="KW-0812">Transmembrane</keyword>
<feature type="transmembrane region" description="Helical" evidence="10">
    <location>
        <begin position="446"/>
        <end position="464"/>
    </location>
</feature>
<feature type="transmembrane region" description="Helical" evidence="10">
    <location>
        <begin position="75"/>
        <end position="97"/>
    </location>
</feature>
<evidence type="ECO:0000256" key="9">
    <source>
        <dbReference type="RuleBase" id="RU000320"/>
    </source>
</evidence>
<protein>
    <submittedName>
        <fullName evidence="16">Hydrogen gas-evolving membrane-bound hydrogenase subunit E</fullName>
    </submittedName>
</protein>
<evidence type="ECO:0000259" key="13">
    <source>
        <dbReference type="Pfam" id="PF04039"/>
    </source>
</evidence>
<dbReference type="InterPro" id="IPR007182">
    <property type="entry name" value="MnhB"/>
</dbReference>
<feature type="transmembrane region" description="Helical" evidence="10">
    <location>
        <begin position="200"/>
        <end position="219"/>
    </location>
</feature>
<feature type="domain" description="MrpA C-terminal/MbhD" evidence="14">
    <location>
        <begin position="608"/>
        <end position="665"/>
    </location>
</feature>
<feature type="transmembrane region" description="Helical" evidence="10">
    <location>
        <begin position="878"/>
        <end position="903"/>
    </location>
</feature>
<dbReference type="EMBL" id="JBDIZK010000003">
    <property type="protein sequence ID" value="MEN3746749.1"/>
    <property type="molecule type" value="Genomic_DNA"/>
</dbReference>
<dbReference type="Pfam" id="PF13244">
    <property type="entry name" value="MbhD"/>
    <property type="match status" value="1"/>
</dbReference>
<dbReference type="RefSeq" id="WP_346245750.1">
    <property type="nucleotide sequence ID" value="NZ_JBDIZK010000003.1"/>
</dbReference>
<feature type="domain" description="NADH:quinone oxidoreductase/Mrp antiporter transmembrane" evidence="11">
    <location>
        <begin position="126"/>
        <end position="409"/>
    </location>
</feature>
<name>A0ABV0B5A2_9SPHN</name>
<dbReference type="Pfam" id="PF00361">
    <property type="entry name" value="Proton_antipo_M"/>
    <property type="match status" value="1"/>
</dbReference>
<feature type="transmembrane region" description="Helical" evidence="10">
    <location>
        <begin position="240"/>
        <end position="258"/>
    </location>
</feature>
<evidence type="ECO:0000313" key="17">
    <source>
        <dbReference type="Proteomes" id="UP001427805"/>
    </source>
</evidence>
<feature type="transmembrane region" description="Helical" evidence="10">
    <location>
        <begin position="492"/>
        <end position="517"/>
    </location>
</feature>
<evidence type="ECO:0000256" key="10">
    <source>
        <dbReference type="SAM" id="Phobius"/>
    </source>
</evidence>
<dbReference type="InterPro" id="IPR046806">
    <property type="entry name" value="MrpA_C/MbhE"/>
</dbReference>
<evidence type="ECO:0000256" key="2">
    <source>
        <dbReference type="ARBA" id="ARBA00022448"/>
    </source>
</evidence>
<evidence type="ECO:0000256" key="4">
    <source>
        <dbReference type="ARBA" id="ARBA00022475"/>
    </source>
</evidence>
<comment type="caution">
    <text evidence="16">The sequence shown here is derived from an EMBL/GenBank/DDBJ whole genome shotgun (WGS) entry which is preliminary data.</text>
</comment>
<feature type="domain" description="MrpA C-terminal/MbhE" evidence="15">
    <location>
        <begin position="681"/>
        <end position="764"/>
    </location>
</feature>
<dbReference type="InterPro" id="IPR050616">
    <property type="entry name" value="CPA3_Na-H_Antiporter_A"/>
</dbReference>
<keyword evidence="8 10" id="KW-0472">Membrane</keyword>
<keyword evidence="4" id="KW-1003">Cell membrane</keyword>
<feature type="transmembrane region" description="Helical" evidence="10">
    <location>
        <begin position="364"/>
        <end position="385"/>
    </location>
</feature>
<evidence type="ECO:0000256" key="8">
    <source>
        <dbReference type="ARBA" id="ARBA00023136"/>
    </source>
</evidence>
<feature type="domain" description="Na+/H+ antiporter MnhB subunit-related protein" evidence="13">
    <location>
        <begin position="779"/>
        <end position="897"/>
    </location>
</feature>
<keyword evidence="3" id="KW-0050">Antiport</keyword>
<feature type="transmembrane region" description="Helical" evidence="10">
    <location>
        <begin position="298"/>
        <end position="316"/>
    </location>
</feature>
<feature type="transmembrane region" description="Helical" evidence="10">
    <location>
        <begin position="839"/>
        <end position="858"/>
    </location>
</feature>
<keyword evidence="17" id="KW-1185">Reference proteome</keyword>
<proteinExistence type="predicted"/>
<dbReference type="InterPro" id="IPR025383">
    <property type="entry name" value="MrpA_C/MbhD"/>
</dbReference>
<dbReference type="Pfam" id="PF04039">
    <property type="entry name" value="MnhB"/>
    <property type="match status" value="1"/>
</dbReference>
<feature type="transmembrane region" description="Helical" evidence="10">
    <location>
        <begin position="621"/>
        <end position="643"/>
    </location>
</feature>
<dbReference type="PANTHER" id="PTHR43373:SF1">
    <property type="entry name" value="NA(+)_H(+) ANTIPORTER SUBUNIT A"/>
    <property type="match status" value="1"/>
</dbReference>
<evidence type="ECO:0000259" key="14">
    <source>
        <dbReference type="Pfam" id="PF13244"/>
    </source>
</evidence>
<dbReference type="InterPro" id="IPR001750">
    <property type="entry name" value="ND/Mrp_TM"/>
</dbReference>
<evidence type="ECO:0000313" key="16">
    <source>
        <dbReference type="EMBL" id="MEN3746749.1"/>
    </source>
</evidence>
<feature type="transmembrane region" description="Helical" evidence="10">
    <location>
        <begin position="655"/>
        <end position="674"/>
    </location>
</feature>
<comment type="subcellular location">
    <subcellularLocation>
        <location evidence="1">Cell membrane</location>
        <topology evidence="1">Multi-pass membrane protein</topology>
    </subcellularLocation>
    <subcellularLocation>
        <location evidence="9">Membrane</location>
        <topology evidence="9">Multi-pass membrane protein</topology>
    </subcellularLocation>
</comment>
<accession>A0ABV0B5A2</accession>
<sequence>MIVVLLISFFGACTVPLLARVMGRGAGFLIALLPLGLLTGFVSVASIVERGWVRGQGIPWAPQLGLDFTLRLDGFSFLFCLLVTGIGALVIIYSGGYLTGKPRVERSRFFTLILLFMTAMLGTVLAENLLVLLIFWEATSVLSFLLVGFDGRSSRSRRAATMALQVTAFGGLMLLAAVCMIGHVLGTYSMAEAVRQADVIAASPFGGPIVACILIAAFTKSAQFPFHFWLPNAMQAPTPASAYLHSATMVKLGIYLLARFEPVFAATSWGRATVITVACITMLVAALQALRAENFKSALAYSTIASLGILTLLVGLDGPAATVAMVGFLMAHALYKAALFFCAGSVIHSTGQQNLRSLGGLVRVLPITAIACLGASLSMAGIPPFLGFISKEFLFEAQLESSWELVPLAIAVLVNAVMVGVAGVITLRPFFLGRDKLKPVRHKESLSIVAPPLLLALAGLIISLDPDWITRVALRPAVAAVYGRPVEVDISVWHGITPMLMLSFVAVSIGLLIIRFWRPIHTRLRSVDRLDAYSVERLWERGLRGLVAGARGLTAWVQHGDLRRYLLMVVAGTAALILWSVGMADAWPKLPEPGDVRIAPTIVALVGLGGAFAATRTKSLVAGLVATGLTGFSVAITFMMNGAPDLALTQFTVEALIVVLLTALLLAIPIATPATRTPGMRRSDAIIAALLAGLLFFGFLDMAAHGHESAAGEFFGRMSYVAAQGHNVVNVILVDFRAIDTLGETFVIAVSAILAASLLATRGRKAAPGTPAPVHFSFAIVGRGLALLLLAASIVILWRGHDQPGGGFVGGLVAALAFAVLSLAYGVDRAQRSLRARPLTLVGIGMGCALVSGLPAMLAGKPYLTHLWWDGGGVLPKLGTTIVFDLGVYLVVLGAVLAFLFGLQREASR</sequence>
<evidence type="ECO:0000259" key="15">
    <source>
        <dbReference type="Pfam" id="PF20501"/>
    </source>
</evidence>
<dbReference type="Pfam" id="PF00662">
    <property type="entry name" value="Proton_antipo_N"/>
    <property type="match status" value="1"/>
</dbReference>
<feature type="transmembrane region" description="Helical" evidence="10">
    <location>
        <begin position="772"/>
        <end position="796"/>
    </location>
</feature>
<evidence type="ECO:0000256" key="3">
    <source>
        <dbReference type="ARBA" id="ARBA00022449"/>
    </source>
</evidence>
<evidence type="ECO:0000256" key="5">
    <source>
        <dbReference type="ARBA" id="ARBA00022692"/>
    </source>
</evidence>
<evidence type="ECO:0000256" key="6">
    <source>
        <dbReference type="ARBA" id="ARBA00022989"/>
    </source>
</evidence>
<feature type="transmembrane region" description="Helical" evidence="10">
    <location>
        <begin position="405"/>
        <end position="425"/>
    </location>
</feature>
<feature type="transmembrane region" description="Helical" evidence="10">
    <location>
        <begin position="264"/>
        <end position="286"/>
    </location>
</feature>
<dbReference type="InterPro" id="IPR001516">
    <property type="entry name" value="Proton_antipo_N"/>
</dbReference>
<evidence type="ECO:0000259" key="12">
    <source>
        <dbReference type="Pfam" id="PF00662"/>
    </source>
</evidence>
<feature type="transmembrane region" description="Helical" evidence="10">
    <location>
        <begin position="596"/>
        <end position="614"/>
    </location>
</feature>
<evidence type="ECO:0000259" key="11">
    <source>
        <dbReference type="Pfam" id="PF00361"/>
    </source>
</evidence>
<keyword evidence="6 10" id="KW-1133">Transmembrane helix</keyword>
<dbReference type="Proteomes" id="UP001427805">
    <property type="component" value="Unassembled WGS sequence"/>
</dbReference>
<keyword evidence="2" id="KW-0813">Transport</keyword>
<feature type="transmembrane region" description="Helical" evidence="10">
    <location>
        <begin position="163"/>
        <end position="188"/>
    </location>
</feature>
<evidence type="ECO:0000256" key="7">
    <source>
        <dbReference type="ARBA" id="ARBA00023065"/>
    </source>
</evidence>
<feature type="transmembrane region" description="Helical" evidence="10">
    <location>
        <begin position="808"/>
        <end position="827"/>
    </location>
</feature>
<reference evidence="16 17" key="1">
    <citation type="submission" date="2024-05" db="EMBL/GenBank/DDBJ databases">
        <title>Sphingomonas sp. HF-S3 16S ribosomal RNA gene Genome sequencing and assembly.</title>
        <authorList>
            <person name="Lee H."/>
        </authorList>
    </citation>
    <scope>NUCLEOTIDE SEQUENCE [LARGE SCALE GENOMIC DNA]</scope>
    <source>
        <strain evidence="16 17">HF-S3</strain>
    </source>
</reference>
<feature type="transmembrane region" description="Helical" evidence="10">
    <location>
        <begin position="565"/>
        <end position="584"/>
    </location>
</feature>
<feature type="transmembrane region" description="Helical" evidence="10">
    <location>
        <begin position="742"/>
        <end position="760"/>
    </location>
</feature>
<dbReference type="PRINTS" id="PR01434">
    <property type="entry name" value="NADHDHGNASE5"/>
</dbReference>
<evidence type="ECO:0000256" key="1">
    <source>
        <dbReference type="ARBA" id="ARBA00004651"/>
    </source>
</evidence>
<organism evidence="16 17">
    <name type="scientific">Sphingomonas rustica</name>
    <dbReference type="NCBI Taxonomy" id="3103142"/>
    <lineage>
        <taxon>Bacteria</taxon>
        <taxon>Pseudomonadati</taxon>
        <taxon>Pseudomonadota</taxon>
        <taxon>Alphaproteobacteria</taxon>
        <taxon>Sphingomonadales</taxon>
        <taxon>Sphingomonadaceae</taxon>
        <taxon>Sphingomonas</taxon>
    </lineage>
</organism>
<feature type="transmembrane region" description="Helical" evidence="10">
    <location>
        <begin position="109"/>
        <end position="126"/>
    </location>
</feature>
<feature type="domain" description="NADH-Ubiquinone oxidoreductase (complex I) chain 5 N-terminal" evidence="12">
    <location>
        <begin position="63"/>
        <end position="110"/>
    </location>
</feature>
<dbReference type="PANTHER" id="PTHR43373">
    <property type="entry name" value="NA(+)/H(+) ANTIPORTER SUBUNIT"/>
    <property type="match status" value="1"/>
</dbReference>
<gene>
    <name evidence="16" type="primary">mbhE</name>
    <name evidence="16" type="ORF">TPR58_06195</name>
</gene>
<feature type="transmembrane region" description="Helical" evidence="10">
    <location>
        <begin position="322"/>
        <end position="343"/>
    </location>
</feature>
<feature type="transmembrane region" description="Helical" evidence="10">
    <location>
        <begin position="132"/>
        <end position="151"/>
    </location>
</feature>
<feature type="transmembrane region" description="Helical" evidence="10">
    <location>
        <begin position="686"/>
        <end position="704"/>
    </location>
</feature>
<dbReference type="Pfam" id="PF20501">
    <property type="entry name" value="MbhE"/>
    <property type="match status" value="1"/>
</dbReference>